<sequence length="144" mass="16552">MGRVEDPYQLTRFLEAQASSLAQAKQELQNGKKVSHWMWYIFPQLKQLGHSSTAKFYGIRDLAEAKAFYQHPVLGHNLRECCELLLPHGQRTAYQIMGSPDDLKLRSCVTLFLLATGDLIFQQVLDQFFDGKKDEKTVAYIKQD</sequence>
<name>A0AAP2CGE4_9BACT</name>
<protein>
    <submittedName>
        <fullName evidence="1">DUF1810 domain-containing protein</fullName>
    </submittedName>
</protein>
<dbReference type="PIRSF" id="PIRSF008546">
    <property type="entry name" value="UCP008546"/>
    <property type="match status" value="1"/>
</dbReference>
<gene>
    <name evidence="1" type="ORF">KI659_08990</name>
</gene>
<evidence type="ECO:0000313" key="1">
    <source>
        <dbReference type="EMBL" id="MBS9524146.1"/>
    </source>
</evidence>
<dbReference type="RefSeq" id="WP_213945014.1">
    <property type="nucleotide sequence ID" value="NZ_JAHCMY010000004.1"/>
</dbReference>
<proteinExistence type="predicted"/>
<dbReference type="EMBL" id="JAHCMY010000004">
    <property type="protein sequence ID" value="MBS9524146.1"/>
    <property type="molecule type" value="Genomic_DNA"/>
</dbReference>
<organism evidence="1 2">
    <name type="scientific">Litoribacter ruber</name>
    <dbReference type="NCBI Taxonomy" id="702568"/>
    <lineage>
        <taxon>Bacteria</taxon>
        <taxon>Pseudomonadati</taxon>
        <taxon>Bacteroidota</taxon>
        <taxon>Cytophagia</taxon>
        <taxon>Cytophagales</taxon>
        <taxon>Cyclobacteriaceae</taxon>
        <taxon>Litoribacter</taxon>
    </lineage>
</organism>
<dbReference type="Pfam" id="PF08837">
    <property type="entry name" value="DUF1810"/>
    <property type="match status" value="1"/>
</dbReference>
<comment type="caution">
    <text evidence="1">The sequence shown here is derived from an EMBL/GenBank/DDBJ whole genome shotgun (WGS) entry which is preliminary data.</text>
</comment>
<dbReference type="InterPro" id="IPR014937">
    <property type="entry name" value="DUF1810"/>
</dbReference>
<reference evidence="1 2" key="1">
    <citation type="submission" date="2021-05" db="EMBL/GenBank/DDBJ databases">
        <authorList>
            <person name="Zhang Z.D."/>
            <person name="Osman G."/>
        </authorList>
    </citation>
    <scope>NUCLEOTIDE SEQUENCE [LARGE SCALE GENOMIC DNA]</scope>
    <source>
        <strain evidence="1 2">KCTC 32217</strain>
    </source>
</reference>
<dbReference type="Gene3D" id="1.25.40.380">
    <property type="entry name" value="Protein of unknown function DUF1810"/>
    <property type="match status" value="1"/>
</dbReference>
<dbReference type="AlphaFoldDB" id="A0AAP2CGE4"/>
<evidence type="ECO:0000313" key="2">
    <source>
        <dbReference type="Proteomes" id="UP001319104"/>
    </source>
</evidence>
<dbReference type="SUPFAM" id="SSF140736">
    <property type="entry name" value="Rv1873-like"/>
    <property type="match status" value="1"/>
</dbReference>
<keyword evidence="2" id="KW-1185">Reference proteome</keyword>
<dbReference type="InterPro" id="IPR036287">
    <property type="entry name" value="Rv1873-like_sf"/>
</dbReference>
<dbReference type="Proteomes" id="UP001319104">
    <property type="component" value="Unassembled WGS sequence"/>
</dbReference>
<accession>A0AAP2CGE4</accession>